<keyword evidence="1" id="KW-0479">Metal-binding</keyword>
<dbReference type="OrthoDB" id="9784009at2"/>
<reference evidence="4 6" key="4">
    <citation type="submission" date="2022-12" db="EMBL/GenBank/DDBJ databases">
        <title>Genome analysis and biological profiling of marine Salinicoccus roseus MOSEL-ME25.</title>
        <authorList>
            <person name="Mirza F.T."/>
            <person name="Xie Y."/>
            <person name="Shinwari Z.K."/>
        </authorList>
    </citation>
    <scope>NUCLEOTIDE SEQUENCE [LARGE SCALE GENOMIC DNA]</scope>
    <source>
        <strain evidence="4 6">MOSEL-ME25</strain>
    </source>
</reference>
<dbReference type="CDD" id="cd00158">
    <property type="entry name" value="RHOD"/>
    <property type="match status" value="1"/>
</dbReference>
<dbReference type="Gene3D" id="3.60.15.10">
    <property type="entry name" value="Ribonuclease Z/Hydroxyacylglutathione hydrolase-like"/>
    <property type="match status" value="1"/>
</dbReference>
<dbReference type="GO" id="GO:0006749">
    <property type="term" value="P:glutathione metabolic process"/>
    <property type="evidence" value="ECO:0007669"/>
    <property type="project" value="InterPro"/>
</dbReference>
<dbReference type="RefSeq" id="WP_040105400.1">
    <property type="nucleotide sequence ID" value="NZ_JABEVU030000001.1"/>
</dbReference>
<evidence type="ECO:0000313" key="3">
    <source>
        <dbReference type="EMBL" id="KIH71289.1"/>
    </source>
</evidence>
<dbReference type="SMART" id="SM00450">
    <property type="entry name" value="RHOD"/>
    <property type="match status" value="1"/>
</dbReference>
<dbReference type="Pfam" id="PF00753">
    <property type="entry name" value="Lactamase_B"/>
    <property type="match status" value="1"/>
</dbReference>
<dbReference type="Proteomes" id="UP000527860">
    <property type="component" value="Unassembled WGS sequence"/>
</dbReference>
<dbReference type="SMART" id="SM00849">
    <property type="entry name" value="Lactamase_B"/>
    <property type="match status" value="1"/>
</dbReference>
<dbReference type="GO" id="GO:0070813">
    <property type="term" value="P:hydrogen sulfide metabolic process"/>
    <property type="evidence" value="ECO:0007669"/>
    <property type="project" value="TreeGrafter"/>
</dbReference>
<dbReference type="InterPro" id="IPR001763">
    <property type="entry name" value="Rhodanese-like_dom"/>
</dbReference>
<dbReference type="InterPro" id="IPR036866">
    <property type="entry name" value="RibonucZ/Hydroxyglut_hydro"/>
</dbReference>
<proteinExistence type="predicted"/>
<evidence type="ECO:0000259" key="2">
    <source>
        <dbReference type="PROSITE" id="PS50206"/>
    </source>
</evidence>
<dbReference type="PROSITE" id="PS50206">
    <property type="entry name" value="RHODANESE_3"/>
    <property type="match status" value="1"/>
</dbReference>
<reference evidence="3 5" key="1">
    <citation type="submission" date="2015-01" db="EMBL/GenBank/DDBJ databases">
        <title>Genome sequences of high lactate-tolerant strain Salinicoccus roseus W12 with industrial interest.</title>
        <authorList>
            <person name="Wang H."/>
            <person name="Yu B."/>
        </authorList>
    </citation>
    <scope>NUCLEOTIDE SEQUENCE [LARGE SCALE GENOMIC DNA]</scope>
    <source>
        <strain evidence="3 5">W12</strain>
    </source>
</reference>
<dbReference type="STRING" id="45670.SN16_04430"/>
<evidence type="ECO:0000256" key="1">
    <source>
        <dbReference type="ARBA" id="ARBA00022723"/>
    </source>
</evidence>
<dbReference type="EMBL" id="JABEVU030000001">
    <property type="protein sequence ID" value="MDB0580028.1"/>
    <property type="molecule type" value="Genomic_DNA"/>
</dbReference>
<dbReference type="InterPro" id="IPR051682">
    <property type="entry name" value="Mito_Persulfide_Diox"/>
</dbReference>
<dbReference type="SUPFAM" id="SSF56281">
    <property type="entry name" value="Metallo-hydrolase/oxidoreductase"/>
    <property type="match status" value="1"/>
</dbReference>
<comment type="caution">
    <text evidence="3">The sequence shown here is derived from an EMBL/GenBank/DDBJ whole genome shotgun (WGS) entry which is preliminary data.</text>
</comment>
<dbReference type="FunFam" id="3.60.15.10:FF:000030">
    <property type="entry name" value="Metallo-beta-lactamase family protein"/>
    <property type="match status" value="1"/>
</dbReference>
<feature type="domain" description="Rhodanese" evidence="2">
    <location>
        <begin position="369"/>
        <end position="453"/>
    </location>
</feature>
<evidence type="ECO:0000313" key="6">
    <source>
        <dbReference type="Proteomes" id="UP000527860"/>
    </source>
</evidence>
<reference evidence="6" key="2">
    <citation type="submission" date="2020-04" db="EMBL/GenBank/DDBJ databases">
        <title>Genome analysis and biological profiling of marine Cellulosimicrobium funkei MOSEL-ME6.</title>
        <authorList>
            <person name="Tanveer F."/>
            <person name="Xie Y."/>
            <person name="Shinwari Z.K."/>
        </authorList>
    </citation>
    <scope>NUCLEOTIDE SEQUENCE [LARGE SCALE GENOMIC DNA]</scope>
    <source>
        <strain evidence="6">MOSEL-ME25</strain>
    </source>
</reference>
<dbReference type="GO" id="GO:0016787">
    <property type="term" value="F:hydrolase activity"/>
    <property type="evidence" value="ECO:0007669"/>
    <property type="project" value="UniProtKB-KW"/>
</dbReference>
<gene>
    <name evidence="4" type="ORF">F7P68_0005765</name>
    <name evidence="3" type="ORF">SN16_04430</name>
</gene>
<dbReference type="InterPro" id="IPR036873">
    <property type="entry name" value="Rhodanese-like_dom_sf"/>
</dbReference>
<keyword evidence="6" id="KW-1185">Reference proteome</keyword>
<dbReference type="CDD" id="cd07724">
    <property type="entry name" value="POD-like_MBL-fold"/>
    <property type="match status" value="1"/>
</dbReference>
<dbReference type="GO" id="GO:0046872">
    <property type="term" value="F:metal ion binding"/>
    <property type="evidence" value="ECO:0007669"/>
    <property type="project" value="UniProtKB-KW"/>
</dbReference>
<dbReference type="PANTHER" id="PTHR43084:SF1">
    <property type="entry name" value="PERSULFIDE DIOXYGENASE ETHE1, MITOCHONDRIAL"/>
    <property type="match status" value="1"/>
</dbReference>
<dbReference type="AlphaFoldDB" id="A0A0C2HI10"/>
<name>A0A0C2HI10_9STAP</name>
<dbReference type="InterPro" id="IPR001279">
    <property type="entry name" value="Metallo-B-lactamas"/>
</dbReference>
<dbReference type="PANTHER" id="PTHR43084">
    <property type="entry name" value="PERSULFIDE DIOXYGENASE ETHE1"/>
    <property type="match status" value="1"/>
</dbReference>
<dbReference type="InterPro" id="IPR044528">
    <property type="entry name" value="POD-like_MBL-fold"/>
</dbReference>
<dbReference type="GeneID" id="77844791"/>
<dbReference type="EMBL" id="JXII01000003">
    <property type="protein sequence ID" value="KIH71289.1"/>
    <property type="molecule type" value="Genomic_DNA"/>
</dbReference>
<dbReference type="Gene3D" id="3.40.250.10">
    <property type="entry name" value="Rhodanese-like domain"/>
    <property type="match status" value="2"/>
</dbReference>
<organism evidence="3 5">
    <name type="scientific">Salinicoccus roseus</name>
    <dbReference type="NCBI Taxonomy" id="45670"/>
    <lineage>
        <taxon>Bacteria</taxon>
        <taxon>Bacillati</taxon>
        <taxon>Bacillota</taxon>
        <taxon>Bacilli</taxon>
        <taxon>Bacillales</taxon>
        <taxon>Staphylococcaceae</taxon>
        <taxon>Salinicoccus</taxon>
    </lineage>
</organism>
<reference evidence="4" key="3">
    <citation type="submission" date="2020-04" db="EMBL/GenBank/DDBJ databases">
        <authorList>
            <person name="Tanveer F."/>
            <person name="Xie Y."/>
            <person name="Shinwari Z.K."/>
        </authorList>
    </citation>
    <scope>NUCLEOTIDE SEQUENCE</scope>
    <source>
        <strain evidence="4">MOSEL-ME25</strain>
    </source>
</reference>
<dbReference type="Proteomes" id="UP000031546">
    <property type="component" value="Unassembled WGS sequence"/>
</dbReference>
<protein>
    <submittedName>
        <fullName evidence="4">MBL fold metallo-hydrolase</fullName>
    </submittedName>
    <submittedName>
        <fullName evidence="3">Zn-dependent hydrolase</fullName>
    </submittedName>
</protein>
<evidence type="ECO:0000313" key="5">
    <source>
        <dbReference type="Proteomes" id="UP000031546"/>
    </source>
</evidence>
<dbReference type="SUPFAM" id="SSF52821">
    <property type="entry name" value="Rhodanese/Cell cycle control phosphatase"/>
    <property type="match status" value="2"/>
</dbReference>
<keyword evidence="3" id="KW-0378">Hydrolase</keyword>
<dbReference type="Pfam" id="PF00581">
    <property type="entry name" value="Rhodanese"/>
    <property type="match status" value="1"/>
</dbReference>
<dbReference type="GO" id="GO:0050313">
    <property type="term" value="F:sulfur dioxygenase activity"/>
    <property type="evidence" value="ECO:0007669"/>
    <property type="project" value="InterPro"/>
</dbReference>
<sequence>MFFKQFFDKKLAQTSYMVACQKTQEAIIIDPKRVIDEYEEVAEAEGFNITQVTETHIHADFASGLRDAAKHFNATAYVSDEGDENWKYENMPGDTVYLKDGDIINVGNVELKVIHTPGHTPESISFVLTDRGGGSDEPMGIFTGDFIFVGDIGRPDLLEEAAKMEGTTEEGANAMFDSLKKMNDYPDYMQVWPGHGAGSACGKSLGAVPLSTLGYERKNNWVFEYEDKDAFIKELTSDQPEPPSYFAQMKKVNKEGLPEFKVKEVEFGTPDTLPGQLFDLRSKEEFKKGFKKGAINIPYNDKFLQFAGWYVDYDQPMTVIANPEHSKTLQEDLASIGFDNLKLIVPEDKADKYFDDSYENVTPEELVENHEDKHILDVRSTSEYKEGNLDNAHHVHFGHLDEKEVPFNTDDTIYVHCQSGVRSAIAMSALKARGFDNVVNIEKGYAGIKEAMN</sequence>
<evidence type="ECO:0000313" key="4">
    <source>
        <dbReference type="EMBL" id="MDB0580028.1"/>
    </source>
</evidence>
<accession>A0A0C2HI10</accession>